<protein>
    <submittedName>
        <fullName evidence="1">Uncharacterized protein</fullName>
    </submittedName>
</protein>
<dbReference type="InterPro" id="IPR029006">
    <property type="entry name" value="ADF-H/Gelsolin-like_dom_sf"/>
</dbReference>
<dbReference type="AlphaFoldDB" id="A0AAD8GP11"/>
<evidence type="ECO:0000313" key="1">
    <source>
        <dbReference type="EMBL" id="KAK1351834.1"/>
    </source>
</evidence>
<organism evidence="1 2">
    <name type="scientific">Heracleum sosnowskyi</name>
    <dbReference type="NCBI Taxonomy" id="360622"/>
    <lineage>
        <taxon>Eukaryota</taxon>
        <taxon>Viridiplantae</taxon>
        <taxon>Streptophyta</taxon>
        <taxon>Embryophyta</taxon>
        <taxon>Tracheophyta</taxon>
        <taxon>Spermatophyta</taxon>
        <taxon>Magnoliopsida</taxon>
        <taxon>eudicotyledons</taxon>
        <taxon>Gunneridae</taxon>
        <taxon>Pentapetalae</taxon>
        <taxon>asterids</taxon>
        <taxon>campanulids</taxon>
        <taxon>Apiales</taxon>
        <taxon>Apiaceae</taxon>
        <taxon>Apioideae</taxon>
        <taxon>apioid superclade</taxon>
        <taxon>Tordylieae</taxon>
        <taxon>Tordyliinae</taxon>
        <taxon>Heracleum</taxon>
    </lineage>
</organism>
<name>A0AAD8GP11_9APIA</name>
<dbReference type="PANTHER" id="PTHR11977">
    <property type="entry name" value="VILLIN"/>
    <property type="match status" value="1"/>
</dbReference>
<proteinExistence type="predicted"/>
<dbReference type="InterPro" id="IPR007122">
    <property type="entry name" value="Villin/Gelsolin"/>
</dbReference>
<evidence type="ECO:0000313" key="2">
    <source>
        <dbReference type="Proteomes" id="UP001237642"/>
    </source>
</evidence>
<keyword evidence="2" id="KW-1185">Reference proteome</keyword>
<dbReference type="PANTHER" id="PTHR11977:SF138">
    <property type="entry name" value="VILLIN-4"/>
    <property type="match status" value="1"/>
</dbReference>
<dbReference type="EMBL" id="JAUIZM010000024">
    <property type="protein sequence ID" value="KAK1351834.1"/>
    <property type="molecule type" value="Genomic_DNA"/>
</dbReference>
<dbReference type="SUPFAM" id="SSF55753">
    <property type="entry name" value="Actin depolymerizing proteins"/>
    <property type="match status" value="1"/>
</dbReference>
<dbReference type="Proteomes" id="UP001237642">
    <property type="component" value="Unassembled WGS sequence"/>
</dbReference>
<comment type="caution">
    <text evidence="1">The sequence shown here is derived from an EMBL/GenBank/DDBJ whole genome shotgun (WGS) entry which is preliminary data.</text>
</comment>
<dbReference type="Gene3D" id="3.40.20.10">
    <property type="entry name" value="Severin"/>
    <property type="match status" value="1"/>
</dbReference>
<gene>
    <name evidence="1" type="ORF">POM88_053975</name>
</gene>
<reference evidence="1" key="1">
    <citation type="submission" date="2023-02" db="EMBL/GenBank/DDBJ databases">
        <title>Genome of toxic invasive species Heracleum sosnowskyi carries increased number of genes despite the absence of recent whole-genome duplications.</title>
        <authorList>
            <person name="Schelkunov M."/>
            <person name="Shtratnikova V."/>
            <person name="Makarenko M."/>
            <person name="Klepikova A."/>
            <person name="Omelchenko D."/>
            <person name="Novikova G."/>
            <person name="Obukhova E."/>
            <person name="Bogdanov V."/>
            <person name="Penin A."/>
            <person name="Logacheva M."/>
        </authorList>
    </citation>
    <scope>NUCLEOTIDE SEQUENCE</scope>
    <source>
        <strain evidence="1">Hsosn_3</strain>
        <tissue evidence="1">Leaf</tissue>
    </source>
</reference>
<accession>A0AAD8GP11</accession>
<dbReference type="GO" id="GO:0051014">
    <property type="term" value="P:actin filament severing"/>
    <property type="evidence" value="ECO:0007669"/>
    <property type="project" value="TreeGrafter"/>
</dbReference>
<reference evidence="1" key="2">
    <citation type="submission" date="2023-05" db="EMBL/GenBank/DDBJ databases">
        <authorList>
            <person name="Schelkunov M.I."/>
        </authorList>
    </citation>
    <scope>NUCLEOTIDE SEQUENCE</scope>
    <source>
        <strain evidence="1">Hsosn_3</strain>
        <tissue evidence="1">Leaf</tissue>
    </source>
</reference>
<sequence length="133" mass="14610">MAWLLSKKIEGADAHISESTDVTVSEEGRGKVAALLKRQGLNVKGLLKATPAKEEPHSFIDCTGNLQVWHVDVEGKTPLTGSSLSKFYRGDCYIFQYTYPGESGDQYLVGTWFGEQSVEVITAFTIFHVIPVA</sequence>
<dbReference type="GO" id="GO:0051015">
    <property type="term" value="F:actin filament binding"/>
    <property type="evidence" value="ECO:0007669"/>
    <property type="project" value="InterPro"/>
</dbReference>